<dbReference type="InterPro" id="IPR023908">
    <property type="entry name" value="xxxLxxG_rpt"/>
</dbReference>
<gene>
    <name evidence="8" type="ORF">FNL38_103328</name>
</gene>
<keyword evidence="3 5" id="KW-1133">Transmembrane helix</keyword>
<comment type="subcellular location">
    <subcellularLocation>
        <location evidence="1">Membrane</location>
        <topology evidence="1">Multi-pass membrane protein</topology>
    </subcellularLocation>
</comment>
<dbReference type="Pfam" id="PF12698">
    <property type="entry name" value="ABC2_membrane_3"/>
    <property type="match status" value="1"/>
</dbReference>
<reference evidence="8" key="1">
    <citation type="submission" date="2019-07" db="EMBL/GenBank/DDBJ databases">
        <title>Genomic Encyclopedia of Type Strains, Phase IV (KMG-IV): sequencing the most valuable type-strain genomes for metagenomic binning, comparative biology and taxonomic classification.</title>
        <authorList>
            <person name="Goeker M."/>
        </authorList>
    </citation>
    <scope>NUCLEOTIDE SEQUENCE</scope>
    <source>
        <strain evidence="8">DSM 44596</strain>
    </source>
</reference>
<comment type="caution">
    <text evidence="8">The sequence shown here is derived from an EMBL/GenBank/DDBJ whole genome shotgun (WGS) entry which is preliminary data.</text>
</comment>
<evidence type="ECO:0000259" key="6">
    <source>
        <dbReference type="Pfam" id="PF01061"/>
    </source>
</evidence>
<dbReference type="AlphaFoldDB" id="A0A652YQZ3"/>
<dbReference type="InterPro" id="IPR051328">
    <property type="entry name" value="T7SS_ABC-Transporter"/>
</dbReference>
<feature type="domain" description="ABC-2 type transporter transmembrane" evidence="6">
    <location>
        <begin position="538"/>
        <end position="640"/>
    </location>
</feature>
<feature type="transmembrane region" description="Helical" evidence="5">
    <location>
        <begin position="561"/>
        <end position="587"/>
    </location>
</feature>
<dbReference type="InterPro" id="IPR013525">
    <property type="entry name" value="ABC2_TM"/>
</dbReference>
<organism evidence="8">
    <name type="scientific">Nocardia globerula</name>
    <dbReference type="NCBI Taxonomy" id="1818"/>
    <lineage>
        <taxon>Bacteria</taxon>
        <taxon>Bacillati</taxon>
        <taxon>Actinomycetota</taxon>
        <taxon>Actinomycetes</taxon>
        <taxon>Mycobacteriales</taxon>
        <taxon>Nocardiaceae</taxon>
        <taxon>Nocardia</taxon>
    </lineage>
</organism>
<dbReference type="NCBIfam" id="TIGR03061">
    <property type="entry name" value="pip_yhgE_Nterm"/>
    <property type="match status" value="1"/>
</dbReference>
<feature type="transmembrane region" description="Helical" evidence="5">
    <location>
        <begin position="648"/>
        <end position="669"/>
    </location>
</feature>
<dbReference type="Pfam" id="PF01061">
    <property type="entry name" value="ABC2_membrane"/>
    <property type="match status" value="1"/>
</dbReference>
<dbReference type="Gene3D" id="1.10.287.950">
    <property type="entry name" value="Methyl-accepting chemotaxis protein"/>
    <property type="match status" value="1"/>
</dbReference>
<dbReference type="PANTHER" id="PTHR43077">
    <property type="entry name" value="TRANSPORT PERMEASE YVFS-RELATED"/>
    <property type="match status" value="1"/>
</dbReference>
<evidence type="ECO:0000256" key="5">
    <source>
        <dbReference type="SAM" id="Phobius"/>
    </source>
</evidence>
<evidence type="ECO:0000313" key="8">
    <source>
        <dbReference type="EMBL" id="TYQ04977.1"/>
    </source>
</evidence>
<dbReference type="SUPFAM" id="SSF58104">
    <property type="entry name" value="Methyl-accepting chemotaxis protein (MCP) signaling domain"/>
    <property type="match status" value="1"/>
</dbReference>
<evidence type="ECO:0000259" key="7">
    <source>
        <dbReference type="Pfam" id="PF12698"/>
    </source>
</evidence>
<feature type="transmembrane region" description="Helical" evidence="5">
    <location>
        <begin position="532"/>
        <end position="555"/>
    </location>
</feature>
<feature type="transmembrane region" description="Helical" evidence="5">
    <location>
        <begin position="490"/>
        <end position="511"/>
    </location>
</feature>
<dbReference type="PANTHER" id="PTHR43077:SF10">
    <property type="entry name" value="TRANSPORT PERMEASE PROTEIN"/>
    <property type="match status" value="1"/>
</dbReference>
<dbReference type="GO" id="GO:0140359">
    <property type="term" value="F:ABC-type transporter activity"/>
    <property type="evidence" value="ECO:0007669"/>
    <property type="project" value="InterPro"/>
</dbReference>
<feature type="transmembrane region" description="Helical" evidence="5">
    <location>
        <begin position="40"/>
        <end position="60"/>
    </location>
</feature>
<proteinExistence type="predicted"/>
<protein>
    <submittedName>
        <fullName evidence="8">Putative membrane protein</fullName>
    </submittedName>
</protein>
<accession>A0A652YQZ3</accession>
<feature type="transmembrane region" description="Helical" evidence="5">
    <location>
        <begin position="594"/>
        <end position="613"/>
    </location>
</feature>
<name>A0A652YQZ3_NOCGL</name>
<dbReference type="InterPro" id="IPR017501">
    <property type="entry name" value="Phage_infect_YhgE_C"/>
</dbReference>
<dbReference type="EMBL" id="VNIQ01000003">
    <property type="protein sequence ID" value="TYQ04977.1"/>
    <property type="molecule type" value="Genomic_DNA"/>
</dbReference>
<dbReference type="NCBIfam" id="TIGR03057">
    <property type="entry name" value="xxxLxxG_by_4"/>
    <property type="match status" value="2"/>
</dbReference>
<evidence type="ECO:0000256" key="2">
    <source>
        <dbReference type="ARBA" id="ARBA00022692"/>
    </source>
</evidence>
<dbReference type="Gene3D" id="3.40.1710.10">
    <property type="entry name" value="abc type-2 transporter like domain"/>
    <property type="match status" value="1"/>
</dbReference>
<evidence type="ECO:0000256" key="3">
    <source>
        <dbReference type="ARBA" id="ARBA00022989"/>
    </source>
</evidence>
<dbReference type="InterPro" id="IPR017500">
    <property type="entry name" value="Phage_infect_YhgE_N"/>
</dbReference>
<sequence length="694" mass="71648">MSSAFGVPRRPLRFTRNEPFMVSTSAHDASPRRAHVIRTILAVLVIAPLSIAAFYMWALWDPGDTVNRLPVAIVNADKGTDLDGTHIVAGDDVVAALVDSGDVAWKVVTAQEAQTGVDDGTYYFSVVIPESFSADVASAATGSGRKAQLKVVYNDYNSLVAGPVGESIIAQVRSAVSESIGEQSIDQVLVGLGELGTGFGEAAAGAQQVSDGSAAALAGTNQLYAGSTELAAGLGEANQGGQELAAGAGELAAGTDEAAAGSRELATGMQQLVGGADELGAGARQISEVVDMVTTPILDIADSAGAVVGQLDALTNSLRLAGDPVSAGLVDALSTLRTSLTAQPADDDVMGQLSQLRDGAREITRQLTDPASDYRGGLNAAAAGAGELSTGLGQLSDGAHQLDAGANELSSGIGQLAAGSVELRDGLGELNVGMGELNAGSGELAQGLTDGAAQVPQFTDEERATTANLLSAPVAVDARNNYPAAGFGPGAVPAVMSVALFLCGILTWFVVRPRRGRSQQVHGSMLREGLRRYRIPALVTLVTALILSVIALTVADVDPPSVVAMVAVMILVGAAAVACGRLFTVVFGAVNGTFIALSALMIQIFAFGAVYPIEQMPAPLRWLHALMPLTWARNAMRMVLVGYYGPRFWLAVAALAALVIGAVVFTIWWRRRQEPPIDDAPITEEIVYLQPAQT</sequence>
<keyword evidence="4 5" id="KW-0472">Membrane</keyword>
<feature type="domain" description="ABC-2 type transporter transmembrane" evidence="7">
    <location>
        <begin position="40"/>
        <end position="180"/>
    </location>
</feature>
<evidence type="ECO:0000256" key="4">
    <source>
        <dbReference type="ARBA" id="ARBA00023136"/>
    </source>
</evidence>
<dbReference type="GO" id="GO:0016020">
    <property type="term" value="C:membrane"/>
    <property type="evidence" value="ECO:0007669"/>
    <property type="project" value="UniProtKB-SubCell"/>
</dbReference>
<evidence type="ECO:0000256" key="1">
    <source>
        <dbReference type="ARBA" id="ARBA00004141"/>
    </source>
</evidence>
<keyword evidence="2 5" id="KW-0812">Transmembrane</keyword>
<dbReference type="NCBIfam" id="TIGR03062">
    <property type="entry name" value="pip_yhgE_Cterm"/>
    <property type="match status" value="1"/>
</dbReference>